<gene>
    <name evidence="2" type="ORF">LtaPh_3237900</name>
</gene>
<comment type="caution">
    <text evidence="2">The sequence shown here is derived from an EMBL/GenBank/DDBJ whole genome shotgun (WGS) entry which is preliminary data.</text>
</comment>
<dbReference type="OrthoDB" id="266859at2759"/>
<reference evidence="2" key="1">
    <citation type="submission" date="2019-11" db="EMBL/GenBank/DDBJ databases">
        <title>Leishmania tarentolae CDS.</title>
        <authorList>
            <person name="Goto Y."/>
            <person name="Yamagishi J."/>
        </authorList>
    </citation>
    <scope>NUCLEOTIDE SEQUENCE [LARGE SCALE GENOMIC DNA]</scope>
    <source>
        <strain evidence="2">Parrot Tar II</strain>
    </source>
</reference>
<feature type="coiled-coil region" evidence="1">
    <location>
        <begin position="27"/>
        <end position="61"/>
    </location>
</feature>
<evidence type="ECO:0000313" key="2">
    <source>
        <dbReference type="EMBL" id="GET91699.1"/>
    </source>
</evidence>
<dbReference type="EMBL" id="BLBS01000049">
    <property type="protein sequence ID" value="GET91699.1"/>
    <property type="molecule type" value="Genomic_DNA"/>
</dbReference>
<proteinExistence type="predicted"/>
<organism evidence="2 3">
    <name type="scientific">Leishmania tarentolae</name>
    <name type="common">Sauroleishmania tarentolae</name>
    <dbReference type="NCBI Taxonomy" id="5689"/>
    <lineage>
        <taxon>Eukaryota</taxon>
        <taxon>Discoba</taxon>
        <taxon>Euglenozoa</taxon>
        <taxon>Kinetoplastea</taxon>
        <taxon>Metakinetoplastina</taxon>
        <taxon>Trypanosomatida</taxon>
        <taxon>Trypanosomatidae</taxon>
        <taxon>Leishmaniinae</taxon>
        <taxon>Leishmania</taxon>
        <taxon>lizard Leishmania</taxon>
    </lineage>
</organism>
<evidence type="ECO:0000256" key="1">
    <source>
        <dbReference type="SAM" id="Coils"/>
    </source>
</evidence>
<evidence type="ECO:0000313" key="3">
    <source>
        <dbReference type="Proteomes" id="UP000419144"/>
    </source>
</evidence>
<keyword evidence="1" id="KW-0175">Coiled coil</keyword>
<name>A0A640KW08_LEITA</name>
<accession>A0A640KW08</accession>
<dbReference type="VEuPathDB" id="TriTrypDB:LtaPh_3237900"/>
<dbReference type="AlphaFoldDB" id="A0A640KW08"/>
<protein>
    <submittedName>
        <fullName evidence="2">Uncharacterized protein</fullName>
    </submittedName>
</protein>
<sequence length="200" mass="22889">MSAPPLRRSECSSAATQERVHYVKAQRQHLVRETRMLQLALEELQEEAEQGNGEEALVRREVDSTQRELLRCLLHLALAKHDLDRDTVLAADAQAPQELTSALICEVLQRYKHEQDTFTQEFKQRLERSREEARQACLNVGDMFAAPRREHDESGDVGLIVDTTELDSLRSDLETLRQMRAEVEEETEATLLNIGCTLFC</sequence>
<keyword evidence="3" id="KW-1185">Reference proteome</keyword>
<dbReference type="Proteomes" id="UP000419144">
    <property type="component" value="Unassembled WGS sequence"/>
</dbReference>